<evidence type="ECO:0008006" key="4">
    <source>
        <dbReference type="Google" id="ProtNLM"/>
    </source>
</evidence>
<gene>
    <name evidence="2" type="ORF">LWC05_01860</name>
</gene>
<protein>
    <recommendedName>
        <fullName evidence="4">Invasion associated locus B family protein</fullName>
    </recommendedName>
</protein>
<evidence type="ECO:0000256" key="1">
    <source>
        <dbReference type="SAM" id="SignalP"/>
    </source>
</evidence>
<organism evidence="2 3">
    <name type="scientific">Acetobacter sicerae</name>
    <dbReference type="NCBI Taxonomy" id="85325"/>
    <lineage>
        <taxon>Bacteria</taxon>
        <taxon>Pseudomonadati</taxon>
        <taxon>Pseudomonadota</taxon>
        <taxon>Alphaproteobacteria</taxon>
        <taxon>Acetobacterales</taxon>
        <taxon>Acetobacteraceae</taxon>
        <taxon>Acetobacter</taxon>
    </lineage>
</organism>
<evidence type="ECO:0000313" key="3">
    <source>
        <dbReference type="Proteomes" id="UP001521074"/>
    </source>
</evidence>
<reference evidence="2 3" key="1">
    <citation type="submission" date="2021-12" db="EMBL/GenBank/DDBJ databases">
        <title>Genome sequence of Acetobacter sicerae DmPark20a_162.</title>
        <authorList>
            <person name="Chaston J.M."/>
        </authorList>
    </citation>
    <scope>NUCLEOTIDE SEQUENCE [LARGE SCALE GENOMIC DNA]</scope>
    <source>
        <strain evidence="2 3">DmPark20a_162</strain>
    </source>
</reference>
<feature type="signal peptide" evidence="1">
    <location>
        <begin position="1"/>
        <end position="18"/>
    </location>
</feature>
<keyword evidence="3" id="KW-1185">Reference proteome</keyword>
<dbReference type="EMBL" id="JAJSOJ010000006">
    <property type="protein sequence ID" value="MCE0742644.1"/>
    <property type="molecule type" value="Genomic_DNA"/>
</dbReference>
<feature type="chain" id="PRO_5047174271" description="Invasion associated locus B family protein" evidence="1">
    <location>
        <begin position="19"/>
        <end position="171"/>
    </location>
</feature>
<name>A0ABS8VT16_9PROT</name>
<evidence type="ECO:0000313" key="2">
    <source>
        <dbReference type="EMBL" id="MCE0742644.1"/>
    </source>
</evidence>
<sequence length="171" mass="17994">MRRVSIAAGLLFCFSAQAQEAITTPERMDGPWVALHHSSDGGEHVDACILKASGPTLQFRATGKQLSIQVADESASSGQSLPVTLTAGTFTRTFPMTSTETGVLSAHVQADVLRNTLEAFKKAPSLTIRIGSADGDAIPLEGSAQTLDSFASCMKTHDFGTSEKSGSKARH</sequence>
<dbReference type="RefSeq" id="WP_232876207.1">
    <property type="nucleotide sequence ID" value="NZ_JAJSOJ010000006.1"/>
</dbReference>
<proteinExistence type="predicted"/>
<accession>A0ABS8VT16</accession>
<keyword evidence="1" id="KW-0732">Signal</keyword>
<dbReference type="Proteomes" id="UP001521074">
    <property type="component" value="Unassembled WGS sequence"/>
</dbReference>
<comment type="caution">
    <text evidence="2">The sequence shown here is derived from an EMBL/GenBank/DDBJ whole genome shotgun (WGS) entry which is preliminary data.</text>
</comment>